<dbReference type="InterPro" id="IPR024173">
    <property type="entry name" value="Pesterase_MJ0037-like"/>
</dbReference>
<proteinExistence type="predicted"/>
<dbReference type="InterPro" id="IPR026336">
    <property type="entry name" value="PdeM-like"/>
</dbReference>
<dbReference type="InterPro" id="IPR029052">
    <property type="entry name" value="Metallo-depent_PP-like"/>
</dbReference>
<name>A0ABQ5VCV0_9PROT</name>
<dbReference type="PIRSF" id="PIRSF000887">
    <property type="entry name" value="Pesterase_MJ0037"/>
    <property type="match status" value="1"/>
</dbReference>
<reference evidence="2" key="2">
    <citation type="submission" date="2023-01" db="EMBL/GenBank/DDBJ databases">
        <title>Draft genome sequence of Algimonas ampicilliniresistens strain NBRC 108219.</title>
        <authorList>
            <person name="Sun Q."/>
            <person name="Mori K."/>
        </authorList>
    </citation>
    <scope>NUCLEOTIDE SEQUENCE</scope>
    <source>
        <strain evidence="2">NBRC 108219</strain>
    </source>
</reference>
<dbReference type="Gene3D" id="3.60.21.10">
    <property type="match status" value="1"/>
</dbReference>
<dbReference type="PANTHER" id="PTHR39323">
    <property type="entry name" value="BLR1149 PROTEIN"/>
    <property type="match status" value="1"/>
</dbReference>
<dbReference type="EMBL" id="BSNK01000002">
    <property type="protein sequence ID" value="GLQ24782.1"/>
    <property type="molecule type" value="Genomic_DNA"/>
</dbReference>
<dbReference type="PANTHER" id="PTHR39323:SF1">
    <property type="entry name" value="BLR1149 PROTEIN"/>
    <property type="match status" value="1"/>
</dbReference>
<reference evidence="2" key="1">
    <citation type="journal article" date="2014" name="Int. J. Syst. Evol. Microbiol.">
        <title>Complete genome of a new Firmicutes species belonging to the dominant human colonic microbiota ('Ruminococcus bicirculans') reveals two chromosomes and a selective capacity to utilize plant glucans.</title>
        <authorList>
            <consortium name="NISC Comparative Sequencing Program"/>
            <person name="Wegmann U."/>
            <person name="Louis P."/>
            <person name="Goesmann A."/>
            <person name="Henrissat B."/>
            <person name="Duncan S.H."/>
            <person name="Flint H.J."/>
        </authorList>
    </citation>
    <scope>NUCLEOTIDE SEQUENCE</scope>
    <source>
        <strain evidence="2">NBRC 108219</strain>
    </source>
</reference>
<dbReference type="Pfam" id="PF00149">
    <property type="entry name" value="Metallophos"/>
    <property type="match status" value="1"/>
</dbReference>
<dbReference type="NCBIfam" id="TIGR04123">
    <property type="entry name" value="P_estr_lig_assc"/>
    <property type="match status" value="1"/>
</dbReference>
<sequence>MTERQTLKTRAGDIILDARKAAFLPSSQTLLVADMHLEKGSYLREVGRSVLPAFDTQDTIARLRDLADAYNPARIIALGDSFHDIHADQRLSPEASSQLRAIHSENCKLIWILGNHDPDIPSAVSGERQDHVEIDGFLLTHHPHDHAAGINICGHYHPKAKIGSRAGSVTAPCFAISEDRIIMPSFGTFTGGLYVSDPAFVDVMPDLGAVSLTYHDRLFTIRYETQEQTY</sequence>
<organism evidence="2 3">
    <name type="scientific">Algimonas ampicilliniresistens</name>
    <dbReference type="NCBI Taxonomy" id="1298735"/>
    <lineage>
        <taxon>Bacteria</taxon>
        <taxon>Pseudomonadati</taxon>
        <taxon>Pseudomonadota</taxon>
        <taxon>Alphaproteobacteria</taxon>
        <taxon>Maricaulales</taxon>
        <taxon>Robiginitomaculaceae</taxon>
        <taxon>Algimonas</taxon>
    </lineage>
</organism>
<comment type="caution">
    <text evidence="2">The sequence shown here is derived from an EMBL/GenBank/DDBJ whole genome shotgun (WGS) entry which is preliminary data.</text>
</comment>
<dbReference type="Proteomes" id="UP001161391">
    <property type="component" value="Unassembled WGS sequence"/>
</dbReference>
<evidence type="ECO:0000259" key="1">
    <source>
        <dbReference type="Pfam" id="PF00149"/>
    </source>
</evidence>
<protein>
    <submittedName>
        <fullName evidence="2">Metallophosphatase</fullName>
    </submittedName>
</protein>
<keyword evidence="3" id="KW-1185">Reference proteome</keyword>
<feature type="domain" description="Calcineurin-like phosphoesterase" evidence="1">
    <location>
        <begin position="30"/>
        <end position="124"/>
    </location>
</feature>
<dbReference type="RefSeq" id="WP_284391606.1">
    <property type="nucleotide sequence ID" value="NZ_BSNK01000002.1"/>
</dbReference>
<accession>A0ABQ5VCV0</accession>
<evidence type="ECO:0000313" key="2">
    <source>
        <dbReference type="EMBL" id="GLQ24782.1"/>
    </source>
</evidence>
<dbReference type="InterPro" id="IPR004843">
    <property type="entry name" value="Calcineurin-like_PHP"/>
</dbReference>
<evidence type="ECO:0000313" key="3">
    <source>
        <dbReference type="Proteomes" id="UP001161391"/>
    </source>
</evidence>
<dbReference type="SUPFAM" id="SSF56300">
    <property type="entry name" value="Metallo-dependent phosphatases"/>
    <property type="match status" value="1"/>
</dbReference>
<gene>
    <name evidence="2" type="ORF">GCM10007853_26560</name>
</gene>